<dbReference type="AlphaFoldDB" id="A0A9P6AQN8"/>
<feature type="region of interest" description="Disordered" evidence="1">
    <location>
        <begin position="77"/>
        <end position="125"/>
    </location>
</feature>
<organism evidence="2 3">
    <name type="scientific">Hydnum rufescens UP504</name>
    <dbReference type="NCBI Taxonomy" id="1448309"/>
    <lineage>
        <taxon>Eukaryota</taxon>
        <taxon>Fungi</taxon>
        <taxon>Dikarya</taxon>
        <taxon>Basidiomycota</taxon>
        <taxon>Agaricomycotina</taxon>
        <taxon>Agaricomycetes</taxon>
        <taxon>Cantharellales</taxon>
        <taxon>Hydnaceae</taxon>
        <taxon>Hydnum</taxon>
    </lineage>
</organism>
<evidence type="ECO:0000256" key="1">
    <source>
        <dbReference type="SAM" id="MobiDB-lite"/>
    </source>
</evidence>
<evidence type="ECO:0000313" key="3">
    <source>
        <dbReference type="Proteomes" id="UP000886523"/>
    </source>
</evidence>
<dbReference type="EMBL" id="MU129020">
    <property type="protein sequence ID" value="KAF9510253.1"/>
    <property type="molecule type" value="Genomic_DNA"/>
</dbReference>
<gene>
    <name evidence="2" type="ORF">BS47DRAFT_1396177</name>
</gene>
<evidence type="ECO:0000313" key="2">
    <source>
        <dbReference type="EMBL" id="KAF9510253.1"/>
    </source>
</evidence>
<protein>
    <submittedName>
        <fullName evidence="2">Uncharacterized protein</fullName>
    </submittedName>
</protein>
<keyword evidence="3" id="KW-1185">Reference proteome</keyword>
<dbReference type="PROSITE" id="PS51257">
    <property type="entry name" value="PROKAR_LIPOPROTEIN"/>
    <property type="match status" value="1"/>
</dbReference>
<reference evidence="2" key="1">
    <citation type="journal article" date="2020" name="Nat. Commun.">
        <title>Large-scale genome sequencing of mycorrhizal fungi provides insights into the early evolution of symbiotic traits.</title>
        <authorList>
            <person name="Miyauchi S."/>
            <person name="Kiss E."/>
            <person name="Kuo A."/>
            <person name="Drula E."/>
            <person name="Kohler A."/>
            <person name="Sanchez-Garcia M."/>
            <person name="Morin E."/>
            <person name="Andreopoulos B."/>
            <person name="Barry K.W."/>
            <person name="Bonito G."/>
            <person name="Buee M."/>
            <person name="Carver A."/>
            <person name="Chen C."/>
            <person name="Cichocki N."/>
            <person name="Clum A."/>
            <person name="Culley D."/>
            <person name="Crous P.W."/>
            <person name="Fauchery L."/>
            <person name="Girlanda M."/>
            <person name="Hayes R.D."/>
            <person name="Keri Z."/>
            <person name="LaButti K."/>
            <person name="Lipzen A."/>
            <person name="Lombard V."/>
            <person name="Magnuson J."/>
            <person name="Maillard F."/>
            <person name="Murat C."/>
            <person name="Nolan M."/>
            <person name="Ohm R.A."/>
            <person name="Pangilinan J."/>
            <person name="Pereira M.F."/>
            <person name="Perotto S."/>
            <person name="Peter M."/>
            <person name="Pfister S."/>
            <person name="Riley R."/>
            <person name="Sitrit Y."/>
            <person name="Stielow J.B."/>
            <person name="Szollosi G."/>
            <person name="Zifcakova L."/>
            <person name="Stursova M."/>
            <person name="Spatafora J.W."/>
            <person name="Tedersoo L."/>
            <person name="Vaario L.M."/>
            <person name="Yamada A."/>
            <person name="Yan M."/>
            <person name="Wang P."/>
            <person name="Xu J."/>
            <person name="Bruns T."/>
            <person name="Baldrian P."/>
            <person name="Vilgalys R."/>
            <person name="Dunand C."/>
            <person name="Henrissat B."/>
            <person name="Grigoriev I.V."/>
            <person name="Hibbett D."/>
            <person name="Nagy L.G."/>
            <person name="Martin F.M."/>
        </authorList>
    </citation>
    <scope>NUCLEOTIDE SEQUENCE</scope>
    <source>
        <strain evidence="2">UP504</strain>
    </source>
</reference>
<sequence length="125" mass="13782">MKDGYFLVAPSSLVLLSCPILDVVNPSPSWKWIHQGDILGILHKPDAYLDVNSEELLKRVQAVALVVQKIMQGPLGEQDLAEGPAHHSKENNFPVEPEGPEDLWGPKTSEPPDPLMHSSKELESL</sequence>
<dbReference type="Proteomes" id="UP000886523">
    <property type="component" value="Unassembled WGS sequence"/>
</dbReference>
<comment type="caution">
    <text evidence="2">The sequence shown here is derived from an EMBL/GenBank/DDBJ whole genome shotgun (WGS) entry which is preliminary data.</text>
</comment>
<name>A0A9P6AQN8_9AGAM</name>
<accession>A0A9P6AQN8</accession>
<proteinExistence type="predicted"/>